<name>A0A3Q3WLJ5_MOLML</name>
<dbReference type="Gene3D" id="3.90.70.130">
    <property type="match status" value="1"/>
</dbReference>
<dbReference type="STRING" id="94237.ENSMMOP00000018621"/>
<dbReference type="Proteomes" id="UP000261620">
    <property type="component" value="Unplaced"/>
</dbReference>
<feature type="domain" description="UFSP1/2/DUB catalytic" evidence="3">
    <location>
        <begin position="59"/>
        <end position="249"/>
    </location>
</feature>
<organism evidence="4 5">
    <name type="scientific">Mola mola</name>
    <name type="common">Ocean sunfish</name>
    <name type="synonym">Tetraodon mola</name>
    <dbReference type="NCBI Taxonomy" id="94237"/>
    <lineage>
        <taxon>Eukaryota</taxon>
        <taxon>Metazoa</taxon>
        <taxon>Chordata</taxon>
        <taxon>Craniata</taxon>
        <taxon>Vertebrata</taxon>
        <taxon>Euteleostomi</taxon>
        <taxon>Actinopterygii</taxon>
        <taxon>Neopterygii</taxon>
        <taxon>Teleostei</taxon>
        <taxon>Neoteleostei</taxon>
        <taxon>Acanthomorphata</taxon>
        <taxon>Eupercaria</taxon>
        <taxon>Tetraodontiformes</taxon>
        <taxon>Molidae</taxon>
        <taxon>Mola</taxon>
    </lineage>
</organism>
<proteinExistence type="inferred from homology"/>
<accession>A0A3Q3WLJ5</accession>
<keyword evidence="2" id="KW-0378">Hydrolase</keyword>
<evidence type="ECO:0000313" key="4">
    <source>
        <dbReference type="Ensembl" id="ENSMMOP00000018621.1"/>
    </source>
</evidence>
<dbReference type="InterPro" id="IPR012462">
    <property type="entry name" value="UFSP1/2_DUB_cat"/>
</dbReference>
<dbReference type="AlphaFoldDB" id="A0A3Q3WLJ5"/>
<dbReference type="PANTHER" id="PTHR48153:SF3">
    <property type="entry name" value="INACTIVE UFM1-SPECIFIC PROTEASE 1"/>
    <property type="match status" value="1"/>
</dbReference>
<dbReference type="Ensembl" id="ENSMMOT00000018922.1">
    <property type="protein sequence ID" value="ENSMMOP00000018621.1"/>
    <property type="gene ID" value="ENSMMOG00000014103.1"/>
</dbReference>
<dbReference type="GO" id="GO:0071567">
    <property type="term" value="F:deUFMylase activity"/>
    <property type="evidence" value="ECO:0007669"/>
    <property type="project" value="TreeGrafter"/>
</dbReference>
<dbReference type="PANTHER" id="PTHR48153">
    <property type="entry name" value="UFM1-SPECIFIC PROTEASE 2"/>
    <property type="match status" value="1"/>
</dbReference>
<dbReference type="OMA" id="HCRNISE"/>
<comment type="similarity">
    <text evidence="1">Belongs to the peptidase C78 family.</text>
</comment>
<reference evidence="4" key="2">
    <citation type="submission" date="2025-09" db="UniProtKB">
        <authorList>
            <consortium name="Ensembl"/>
        </authorList>
    </citation>
    <scope>IDENTIFICATION</scope>
</reference>
<dbReference type="SUPFAM" id="SSF54001">
    <property type="entry name" value="Cysteine proteinases"/>
    <property type="match status" value="1"/>
</dbReference>
<evidence type="ECO:0000313" key="5">
    <source>
        <dbReference type="Proteomes" id="UP000261620"/>
    </source>
</evidence>
<sequence length="256" mass="28497">MLCQVLAGQSHSEETLQKLQTIDWGGSGAEEDTFMKRTEAFSMNVHNGLANPATEVVKCSLSKGDYLYFHYGCDGQDDRGWGCGYRTIQTVASWLCFNWSPPKDKVRRPPSLLDIQQALVTMGDKPGSFLGSREWIGTFEASLVLDYFFDVPCKLVHVRGGGADLEHVAVKELHQHFEKHGSPVMMGGDRDNSSKGILGVCSADTGSYLLVVDPHYYGCQLENAELQKRGWVAWKRVSTLDQSSFYNICMPQTAKE</sequence>
<dbReference type="Pfam" id="PF07910">
    <property type="entry name" value="Peptidase_C78"/>
    <property type="match status" value="1"/>
</dbReference>
<keyword evidence="5" id="KW-1185">Reference proteome</keyword>
<protein>
    <recommendedName>
        <fullName evidence="3">UFSP1/2/DUB catalytic domain-containing protein</fullName>
    </recommendedName>
</protein>
<evidence type="ECO:0000259" key="3">
    <source>
        <dbReference type="Pfam" id="PF07910"/>
    </source>
</evidence>
<reference evidence="4" key="1">
    <citation type="submission" date="2025-08" db="UniProtKB">
        <authorList>
            <consortium name="Ensembl"/>
        </authorList>
    </citation>
    <scope>IDENTIFICATION</scope>
</reference>
<dbReference type="InterPro" id="IPR038765">
    <property type="entry name" value="Papain-like_cys_pep_sf"/>
</dbReference>
<evidence type="ECO:0000256" key="1">
    <source>
        <dbReference type="ARBA" id="ARBA00008552"/>
    </source>
</evidence>
<evidence type="ECO:0000256" key="2">
    <source>
        <dbReference type="ARBA" id="ARBA00022801"/>
    </source>
</evidence>